<keyword evidence="4" id="KW-1185">Reference proteome</keyword>
<accession>A0A164N984</accession>
<dbReference type="Proteomes" id="UP000076858">
    <property type="component" value="Unassembled WGS sequence"/>
</dbReference>
<feature type="transmembrane region" description="Helical" evidence="2">
    <location>
        <begin position="49"/>
        <end position="70"/>
    </location>
</feature>
<evidence type="ECO:0000256" key="1">
    <source>
        <dbReference type="SAM" id="MobiDB-lite"/>
    </source>
</evidence>
<reference evidence="3 4" key="1">
    <citation type="submission" date="2016-03" db="EMBL/GenBank/DDBJ databases">
        <title>EvidentialGene: Evidence-directed Construction of Genes on Genomes.</title>
        <authorList>
            <person name="Gilbert D.G."/>
            <person name="Choi J.-H."/>
            <person name="Mockaitis K."/>
            <person name="Colbourne J."/>
            <person name="Pfrender M."/>
        </authorList>
    </citation>
    <scope>NUCLEOTIDE SEQUENCE [LARGE SCALE GENOMIC DNA]</scope>
    <source>
        <strain evidence="3 4">Xinb3</strain>
        <tissue evidence="3">Complete organism</tissue>
    </source>
</reference>
<comment type="caution">
    <text evidence="3">The sequence shown here is derived from an EMBL/GenBank/DDBJ whole genome shotgun (WGS) entry which is preliminary data.</text>
</comment>
<evidence type="ECO:0000256" key="2">
    <source>
        <dbReference type="SAM" id="Phobius"/>
    </source>
</evidence>
<feature type="compositionally biased region" description="Acidic residues" evidence="1">
    <location>
        <begin position="22"/>
        <end position="32"/>
    </location>
</feature>
<organism evidence="3 4">
    <name type="scientific">Daphnia magna</name>
    <dbReference type="NCBI Taxonomy" id="35525"/>
    <lineage>
        <taxon>Eukaryota</taxon>
        <taxon>Metazoa</taxon>
        <taxon>Ecdysozoa</taxon>
        <taxon>Arthropoda</taxon>
        <taxon>Crustacea</taxon>
        <taxon>Branchiopoda</taxon>
        <taxon>Diplostraca</taxon>
        <taxon>Cladocera</taxon>
        <taxon>Anomopoda</taxon>
        <taxon>Daphniidae</taxon>
        <taxon>Daphnia</taxon>
    </lineage>
</organism>
<gene>
    <name evidence="3" type="ORF">APZ42_030997</name>
</gene>
<dbReference type="EMBL" id="LRGB01002864">
    <property type="protein sequence ID" value="KZS05751.1"/>
    <property type="molecule type" value="Genomic_DNA"/>
</dbReference>
<feature type="region of interest" description="Disordered" evidence="1">
    <location>
        <begin position="1"/>
        <end position="32"/>
    </location>
</feature>
<name>A0A164N984_9CRUS</name>
<keyword evidence="2" id="KW-1133">Transmembrane helix</keyword>
<sequence>MASYDNSEDYPQNEQSTKENAEEYFEDEDSDESVEMIADPADVPIPKGLLVTLILIIYAGLMMATGVIVYSTYGNYQAGTSLDGFTSTNVAPITVWPTRSFCWEQVPSSSHPTACPIRPSTTEPPIQVFRTVFYENHRVLDLLNLYPPNSPKRLEVVTTLLYKTIEQFAMLGHFHRCGDSLTDRPLFETVCSFCNDRYEYIRCVMSNQLVDQLYPDEPSTANHLVPIFWETELSKIHDNLVTTIYKTGFPNNLDYVFDRIVKMIRPFSVKTASGDECRICKDFNETIYDKCYTKDTWYTFPAHRQVSPSLIRS</sequence>
<protein>
    <submittedName>
        <fullName evidence="3">Uncharacterized protein</fullName>
    </submittedName>
</protein>
<keyword evidence="2" id="KW-0472">Membrane</keyword>
<dbReference type="AlphaFoldDB" id="A0A164N984"/>
<keyword evidence="2" id="KW-0812">Transmembrane</keyword>
<evidence type="ECO:0000313" key="3">
    <source>
        <dbReference type="EMBL" id="KZS05751.1"/>
    </source>
</evidence>
<dbReference type="OrthoDB" id="6370353at2759"/>
<proteinExistence type="predicted"/>
<evidence type="ECO:0000313" key="4">
    <source>
        <dbReference type="Proteomes" id="UP000076858"/>
    </source>
</evidence>